<organism evidence="1 2">
    <name type="scientific">Crepidotus variabilis</name>
    <dbReference type="NCBI Taxonomy" id="179855"/>
    <lineage>
        <taxon>Eukaryota</taxon>
        <taxon>Fungi</taxon>
        <taxon>Dikarya</taxon>
        <taxon>Basidiomycota</taxon>
        <taxon>Agaricomycotina</taxon>
        <taxon>Agaricomycetes</taxon>
        <taxon>Agaricomycetidae</taxon>
        <taxon>Agaricales</taxon>
        <taxon>Agaricineae</taxon>
        <taxon>Crepidotaceae</taxon>
        <taxon>Crepidotus</taxon>
    </lineage>
</organism>
<dbReference type="Proteomes" id="UP000807306">
    <property type="component" value="Unassembled WGS sequence"/>
</dbReference>
<name>A0A9P6JNI5_9AGAR</name>
<dbReference type="AlphaFoldDB" id="A0A9P6JNI5"/>
<keyword evidence="2" id="KW-1185">Reference proteome</keyword>
<comment type="caution">
    <text evidence="1">The sequence shown here is derived from an EMBL/GenBank/DDBJ whole genome shotgun (WGS) entry which is preliminary data.</text>
</comment>
<protein>
    <submittedName>
        <fullName evidence="1">Uncharacterized protein</fullName>
    </submittedName>
</protein>
<evidence type="ECO:0000313" key="1">
    <source>
        <dbReference type="EMBL" id="KAF9526654.1"/>
    </source>
</evidence>
<gene>
    <name evidence="1" type="ORF">CPB83DRAFT_455322</name>
</gene>
<accession>A0A9P6JNI5</accession>
<proteinExistence type="predicted"/>
<sequence length="190" mass="21465">MPAQRSQKKDYRCVGYSKATPSAHAGAGPSSVETLFPCEKIDKDAEHALHKLVLAGKKEWEATLAAWTLDSRFKFPIGARVMDKSDAKSSYGFNEKEMMCLKFESVPRSAKTLFSLEDIQDLALRRYEAGVLERHPTCDNPKLNLMLIGGGFTLFEKVDNNSRSHKNFKDISHRHDLDYIRALTGRQEKS</sequence>
<reference evidence="1" key="1">
    <citation type="submission" date="2020-11" db="EMBL/GenBank/DDBJ databases">
        <authorList>
            <consortium name="DOE Joint Genome Institute"/>
            <person name="Ahrendt S."/>
            <person name="Riley R."/>
            <person name="Andreopoulos W."/>
            <person name="Labutti K."/>
            <person name="Pangilinan J."/>
            <person name="Ruiz-Duenas F.J."/>
            <person name="Barrasa J.M."/>
            <person name="Sanchez-Garcia M."/>
            <person name="Camarero S."/>
            <person name="Miyauchi S."/>
            <person name="Serrano A."/>
            <person name="Linde D."/>
            <person name="Babiker R."/>
            <person name="Drula E."/>
            <person name="Ayuso-Fernandez I."/>
            <person name="Pacheco R."/>
            <person name="Padilla G."/>
            <person name="Ferreira P."/>
            <person name="Barriuso J."/>
            <person name="Kellner H."/>
            <person name="Castanera R."/>
            <person name="Alfaro M."/>
            <person name="Ramirez L."/>
            <person name="Pisabarro A.G."/>
            <person name="Kuo A."/>
            <person name="Tritt A."/>
            <person name="Lipzen A."/>
            <person name="He G."/>
            <person name="Yan M."/>
            <person name="Ng V."/>
            <person name="Cullen D."/>
            <person name="Martin F."/>
            <person name="Rosso M.-N."/>
            <person name="Henrissat B."/>
            <person name="Hibbett D."/>
            <person name="Martinez A.T."/>
            <person name="Grigoriev I.V."/>
        </authorList>
    </citation>
    <scope>NUCLEOTIDE SEQUENCE</scope>
    <source>
        <strain evidence="1">CBS 506.95</strain>
    </source>
</reference>
<dbReference type="OrthoDB" id="3051604at2759"/>
<dbReference type="EMBL" id="MU157869">
    <property type="protein sequence ID" value="KAF9526654.1"/>
    <property type="molecule type" value="Genomic_DNA"/>
</dbReference>
<evidence type="ECO:0000313" key="2">
    <source>
        <dbReference type="Proteomes" id="UP000807306"/>
    </source>
</evidence>